<keyword evidence="5 6" id="KW-0046">Antibiotic resistance</keyword>
<evidence type="ECO:0000256" key="7">
    <source>
        <dbReference type="SAM" id="SignalP"/>
    </source>
</evidence>
<feature type="chain" id="PRO_5045365562" description="Beta-lactamase" evidence="7">
    <location>
        <begin position="29"/>
        <end position="281"/>
    </location>
</feature>
<dbReference type="NCBIfam" id="NF000270">
    <property type="entry name" value="bla_class_D_alt"/>
    <property type="match status" value="1"/>
</dbReference>
<evidence type="ECO:0000256" key="2">
    <source>
        <dbReference type="ARBA" id="ARBA00012865"/>
    </source>
</evidence>
<comment type="catalytic activity">
    <reaction evidence="6">
        <text>a beta-lactam + H2O = a substituted beta-amino acid</text>
        <dbReference type="Rhea" id="RHEA:20401"/>
        <dbReference type="ChEBI" id="CHEBI:15377"/>
        <dbReference type="ChEBI" id="CHEBI:35627"/>
        <dbReference type="ChEBI" id="CHEBI:140347"/>
        <dbReference type="EC" id="3.5.2.6"/>
    </reaction>
</comment>
<dbReference type="EC" id="3.5.2.6" evidence="2 6"/>
<evidence type="ECO:0000256" key="1">
    <source>
        <dbReference type="ARBA" id="ARBA00007898"/>
    </source>
</evidence>
<dbReference type="InterPro" id="IPR002137">
    <property type="entry name" value="Beta-lactam_class-D_AS"/>
</dbReference>
<dbReference type="InterPro" id="IPR012338">
    <property type="entry name" value="Beta-lactam/transpept-like"/>
</dbReference>
<dbReference type="Proteomes" id="UP001194469">
    <property type="component" value="Unassembled WGS sequence"/>
</dbReference>
<dbReference type="Pfam" id="PF00905">
    <property type="entry name" value="Transpeptidase"/>
    <property type="match status" value="1"/>
</dbReference>
<reference evidence="9 10" key="1">
    <citation type="submission" date="2019-08" db="EMBL/GenBank/DDBJ databases">
        <authorList>
            <person name="Luo N."/>
        </authorList>
    </citation>
    <scope>NUCLEOTIDE SEQUENCE [LARGE SCALE GENOMIC DNA]</scope>
    <source>
        <strain evidence="9 10">NCIMB 9442</strain>
    </source>
</reference>
<feature type="signal peptide" evidence="7">
    <location>
        <begin position="1"/>
        <end position="28"/>
    </location>
</feature>
<dbReference type="InterPro" id="IPR001460">
    <property type="entry name" value="PCN-bd_Tpept"/>
</dbReference>
<evidence type="ECO:0000256" key="3">
    <source>
        <dbReference type="ARBA" id="ARBA00022729"/>
    </source>
</evidence>
<organism evidence="9 10">
    <name type="scientific">Nitratidesulfovibrio oxamicus</name>
    <dbReference type="NCBI Taxonomy" id="32016"/>
    <lineage>
        <taxon>Bacteria</taxon>
        <taxon>Pseudomonadati</taxon>
        <taxon>Thermodesulfobacteriota</taxon>
        <taxon>Desulfovibrionia</taxon>
        <taxon>Desulfovibrionales</taxon>
        <taxon>Desulfovibrionaceae</taxon>
        <taxon>Nitratidesulfovibrio</taxon>
    </lineage>
</organism>
<dbReference type="Gene3D" id="3.40.710.10">
    <property type="entry name" value="DD-peptidase/beta-lactamase superfamily"/>
    <property type="match status" value="1"/>
</dbReference>
<sequence>MLMHRVSPLVALALLLALCAFLPAPARAATSFLVREGDEMLTAEGDLTTRRAPCSTFKIAISLMGYDAGILIDETHPVRAYDESLNVDYDVWKQPHDPVMWMRNSCVWYSQATTRELGMERFKAYVDRFGYGNRDVSGRRGPQDAMAPDDGLTRSWLSGSLAISPEEEVDFIGRLVRSELPVAAKAQEMTRRILFVQDLQGGWKLYGKTGSGVRQLPDGTRVEDRQIGWFVGWAQHGDGRTVLFAHLLEDEDDNPAPAGRRSRDAAIVKVQRLLGVAPGEW</sequence>
<comment type="caution">
    <text evidence="9">The sequence shown here is derived from an EMBL/GenBank/DDBJ whole genome shotgun (WGS) entry which is preliminary data.</text>
</comment>
<dbReference type="RefSeq" id="WP_196610043.1">
    <property type="nucleotide sequence ID" value="NZ_VRYY01000442.1"/>
</dbReference>
<accession>A0ABS0J6H0</accession>
<evidence type="ECO:0000313" key="10">
    <source>
        <dbReference type="Proteomes" id="UP001194469"/>
    </source>
</evidence>
<evidence type="ECO:0000313" key="9">
    <source>
        <dbReference type="EMBL" id="MBG3878028.1"/>
    </source>
</evidence>
<protein>
    <recommendedName>
        <fullName evidence="2 6">Beta-lactamase</fullName>
        <ecNumber evidence="2 6">3.5.2.6</ecNumber>
    </recommendedName>
</protein>
<name>A0ABS0J6H0_9BACT</name>
<evidence type="ECO:0000256" key="6">
    <source>
        <dbReference type="RuleBase" id="RU361140"/>
    </source>
</evidence>
<gene>
    <name evidence="9" type="primary">blaOXA</name>
    <name evidence="9" type="ORF">FVW20_13675</name>
</gene>
<dbReference type="EMBL" id="VRYY01000442">
    <property type="protein sequence ID" value="MBG3878028.1"/>
    <property type="molecule type" value="Genomic_DNA"/>
</dbReference>
<dbReference type="SUPFAM" id="SSF56601">
    <property type="entry name" value="beta-lactamase/transpeptidase-like"/>
    <property type="match status" value="1"/>
</dbReference>
<comment type="similarity">
    <text evidence="1 6">Belongs to the class-D beta-lactamase family.</text>
</comment>
<feature type="domain" description="Penicillin-binding protein transpeptidase" evidence="8">
    <location>
        <begin position="47"/>
        <end position="256"/>
    </location>
</feature>
<evidence type="ECO:0000256" key="5">
    <source>
        <dbReference type="ARBA" id="ARBA00023251"/>
    </source>
</evidence>
<proteinExistence type="inferred from homology"/>
<evidence type="ECO:0000259" key="8">
    <source>
        <dbReference type="Pfam" id="PF00905"/>
    </source>
</evidence>
<keyword evidence="10" id="KW-1185">Reference proteome</keyword>
<dbReference type="PROSITE" id="PS00337">
    <property type="entry name" value="BETA_LACTAMASE_D"/>
    <property type="match status" value="1"/>
</dbReference>
<keyword evidence="3 7" id="KW-0732">Signal</keyword>
<keyword evidence="4 6" id="KW-0378">Hydrolase</keyword>
<evidence type="ECO:0000256" key="4">
    <source>
        <dbReference type="ARBA" id="ARBA00022801"/>
    </source>
</evidence>